<dbReference type="Proteomes" id="UP000243904">
    <property type="component" value="Chromosome I"/>
</dbReference>
<gene>
    <name evidence="2" type="ORF">SAMN05444158_5708</name>
</gene>
<evidence type="ECO:0000313" key="3">
    <source>
        <dbReference type="Proteomes" id="UP000243904"/>
    </source>
</evidence>
<sequence length="156" mass="17032">MKYVAIKHIALFAALVVVTSAANAATYDYTAHYDYVRKPSLSNAQIDAQLQVDTATCDSAIGVQSAKPSASYRSCMLQYGWKYSFLTRSKVPVDPYFSSDAKVQPGHFIDHDNGMDCQNMGGAEVCDPPKGTVHYFDPDQNLPCTRTGAMAICSNM</sequence>
<organism evidence="2 3">
    <name type="scientific">Bradyrhizobium canariense</name>
    <dbReference type="NCBI Taxonomy" id="255045"/>
    <lineage>
        <taxon>Bacteria</taxon>
        <taxon>Pseudomonadati</taxon>
        <taxon>Pseudomonadota</taxon>
        <taxon>Alphaproteobacteria</taxon>
        <taxon>Hyphomicrobiales</taxon>
        <taxon>Nitrobacteraceae</taxon>
        <taxon>Bradyrhizobium</taxon>
    </lineage>
</organism>
<proteinExistence type="predicted"/>
<feature type="chain" id="PRO_5009268138" description="Secreted protein" evidence="1">
    <location>
        <begin position="25"/>
        <end position="156"/>
    </location>
</feature>
<accession>A0A1H1ZVP8</accession>
<dbReference type="RefSeq" id="WP_146689695.1">
    <property type="nucleotide sequence ID" value="NZ_LT629750.1"/>
</dbReference>
<name>A0A1H1ZVP8_9BRAD</name>
<feature type="signal peptide" evidence="1">
    <location>
        <begin position="1"/>
        <end position="24"/>
    </location>
</feature>
<evidence type="ECO:0008006" key="4">
    <source>
        <dbReference type="Google" id="ProtNLM"/>
    </source>
</evidence>
<keyword evidence="1" id="KW-0732">Signal</keyword>
<dbReference type="EMBL" id="LT629750">
    <property type="protein sequence ID" value="SDT37855.1"/>
    <property type="molecule type" value="Genomic_DNA"/>
</dbReference>
<evidence type="ECO:0000313" key="2">
    <source>
        <dbReference type="EMBL" id="SDT37855.1"/>
    </source>
</evidence>
<dbReference type="AlphaFoldDB" id="A0A1H1ZVP8"/>
<protein>
    <recommendedName>
        <fullName evidence="4">Secreted protein</fullName>
    </recommendedName>
</protein>
<keyword evidence="3" id="KW-1185">Reference proteome</keyword>
<evidence type="ECO:0000256" key="1">
    <source>
        <dbReference type="SAM" id="SignalP"/>
    </source>
</evidence>
<reference evidence="3" key="1">
    <citation type="submission" date="2016-10" db="EMBL/GenBank/DDBJ databases">
        <authorList>
            <person name="Varghese N."/>
            <person name="Submissions S."/>
        </authorList>
    </citation>
    <scope>NUCLEOTIDE SEQUENCE [LARGE SCALE GENOMIC DNA]</scope>
    <source>
        <strain evidence="3">GAS369</strain>
    </source>
</reference>